<feature type="domain" description="Fe-containing alcohol dehydrogenase-like C-terminal" evidence="3">
    <location>
        <begin position="186"/>
        <end position="372"/>
    </location>
</feature>
<name>A0A315ZMF1_9FIRM</name>
<dbReference type="Gene3D" id="1.20.1090.10">
    <property type="entry name" value="Dehydroquinate synthase-like - alpha domain"/>
    <property type="match status" value="1"/>
</dbReference>
<protein>
    <submittedName>
        <fullName evidence="4">Alcohol dehydrogenase</fullName>
    </submittedName>
</protein>
<keyword evidence="5" id="KW-1185">Reference proteome</keyword>
<dbReference type="GO" id="GO:0004022">
    <property type="term" value="F:alcohol dehydrogenase (NAD+) activity"/>
    <property type="evidence" value="ECO:0007669"/>
    <property type="project" value="UniProtKB-ARBA"/>
</dbReference>
<dbReference type="OrthoDB" id="9804734at2"/>
<evidence type="ECO:0000313" key="5">
    <source>
        <dbReference type="Proteomes" id="UP000254051"/>
    </source>
</evidence>
<evidence type="ECO:0000259" key="3">
    <source>
        <dbReference type="Pfam" id="PF25137"/>
    </source>
</evidence>
<dbReference type="FunFam" id="3.40.50.1970:FF:000003">
    <property type="entry name" value="Alcohol dehydrogenase, iron-containing"/>
    <property type="match status" value="1"/>
</dbReference>
<evidence type="ECO:0000256" key="1">
    <source>
        <dbReference type="ARBA" id="ARBA00023002"/>
    </source>
</evidence>
<proteinExistence type="predicted"/>
<keyword evidence="1" id="KW-0560">Oxidoreductase</keyword>
<dbReference type="InterPro" id="IPR001670">
    <property type="entry name" value="ADH_Fe/GldA"/>
</dbReference>
<dbReference type="SUPFAM" id="SSF56796">
    <property type="entry name" value="Dehydroquinate synthase-like"/>
    <property type="match status" value="1"/>
</dbReference>
<organism evidence="4 5">
    <name type="scientific">Faecalicatena contorta</name>
    <dbReference type="NCBI Taxonomy" id="39482"/>
    <lineage>
        <taxon>Bacteria</taxon>
        <taxon>Bacillati</taxon>
        <taxon>Bacillota</taxon>
        <taxon>Clostridia</taxon>
        <taxon>Lachnospirales</taxon>
        <taxon>Lachnospiraceae</taxon>
        <taxon>Faecalicatena</taxon>
    </lineage>
</organism>
<evidence type="ECO:0000313" key="4">
    <source>
        <dbReference type="EMBL" id="SUQ16398.1"/>
    </source>
</evidence>
<dbReference type="CDD" id="cd08196">
    <property type="entry name" value="Fe-ADH-like"/>
    <property type="match status" value="1"/>
</dbReference>
<dbReference type="InterPro" id="IPR039697">
    <property type="entry name" value="Alcohol_dehydrogenase_Fe"/>
</dbReference>
<dbReference type="GO" id="GO:0046872">
    <property type="term" value="F:metal ion binding"/>
    <property type="evidence" value="ECO:0007669"/>
    <property type="project" value="InterPro"/>
</dbReference>
<feature type="domain" description="Alcohol dehydrogenase iron-type/glycerol dehydrogenase GldA" evidence="2">
    <location>
        <begin position="10"/>
        <end position="175"/>
    </location>
</feature>
<dbReference type="PANTHER" id="PTHR11496:SF103">
    <property type="entry name" value="DEHYDROGENASE, PUTATIVE-RELATED"/>
    <property type="match status" value="1"/>
</dbReference>
<sequence>MNQSFKYCMPTQICFHAGAAKEVASFIKGNNVLIVSDPFLYKNGLAEQIGAAMEGKKVAYFSEVEPNPSCESVDKAAAQAREINADCVIGLGGGSAMDVSKIVSCLVENEGSIYDYYSGGTRVLKERNTSLICIPTTAGTGSEVTNVGVFTNRKAGIKMPMVNDLFWADVAVIDPELTYTLPPAITASTGMDAFCHAIEAYWNKDSQPICDMLGMGAMKLILENIKTAYDEPDNKEARGAMVMASLIAGIAFSQTRTTGIHAISFPLTTEYGASHGIACSITLPAFIKISVEQAREKMETLAAYLGCASVEELSVRVEELMKSMDMPVRLSQLGVKEDDLDHITEVGLGAAIIQLTPAVMNKDTVHELLQSIL</sequence>
<dbReference type="PANTHER" id="PTHR11496">
    <property type="entry name" value="ALCOHOL DEHYDROGENASE"/>
    <property type="match status" value="1"/>
</dbReference>
<dbReference type="Gene3D" id="3.40.50.1970">
    <property type="match status" value="1"/>
</dbReference>
<dbReference type="AlphaFoldDB" id="A0A315ZMF1"/>
<dbReference type="Pfam" id="PF25137">
    <property type="entry name" value="ADH_Fe_C"/>
    <property type="match status" value="1"/>
</dbReference>
<dbReference type="Pfam" id="PF00465">
    <property type="entry name" value="Fe-ADH"/>
    <property type="match status" value="1"/>
</dbReference>
<dbReference type="Proteomes" id="UP000254051">
    <property type="component" value="Unassembled WGS sequence"/>
</dbReference>
<dbReference type="PROSITE" id="PS00913">
    <property type="entry name" value="ADH_IRON_1"/>
    <property type="match status" value="1"/>
</dbReference>
<reference evidence="5" key="1">
    <citation type="submission" date="2017-07" db="EMBL/GenBank/DDBJ databases">
        <authorList>
            <person name="Varghese N."/>
            <person name="Submissions S."/>
        </authorList>
    </citation>
    <scope>NUCLEOTIDE SEQUENCE [LARGE SCALE GENOMIC DNA]</scope>
    <source>
        <strain evidence="5">NLAE-zl-C134</strain>
    </source>
</reference>
<gene>
    <name evidence="4" type="ORF">SAMN05216529_12912</name>
</gene>
<dbReference type="InterPro" id="IPR018211">
    <property type="entry name" value="ADH_Fe_CS"/>
</dbReference>
<dbReference type="RefSeq" id="WP_109714786.1">
    <property type="nucleotide sequence ID" value="NZ_QGDS01000029.1"/>
</dbReference>
<dbReference type="EMBL" id="UHJJ01000029">
    <property type="protein sequence ID" value="SUQ16398.1"/>
    <property type="molecule type" value="Genomic_DNA"/>
</dbReference>
<accession>A0A315ZMF1</accession>
<dbReference type="InterPro" id="IPR056798">
    <property type="entry name" value="ADH_Fe_C"/>
</dbReference>
<evidence type="ECO:0000259" key="2">
    <source>
        <dbReference type="Pfam" id="PF00465"/>
    </source>
</evidence>